<keyword evidence="3" id="KW-1185">Reference proteome</keyword>
<keyword evidence="1" id="KW-0812">Transmembrane</keyword>
<comment type="caution">
    <text evidence="2">The sequence shown here is derived from an EMBL/GenBank/DDBJ whole genome shotgun (WGS) entry which is preliminary data.</text>
</comment>
<protein>
    <recommendedName>
        <fullName evidence="4">DUF2842 domain-containing protein</fullName>
    </recommendedName>
</protein>
<dbReference type="InterPro" id="IPR021265">
    <property type="entry name" value="DUF2842"/>
</dbReference>
<reference evidence="2 3" key="1">
    <citation type="journal article" date="2019" name="Int. J. Syst. Evol. Microbiol.">
        <title>The Global Catalogue of Microorganisms (GCM) 10K type strain sequencing project: providing services to taxonomists for standard genome sequencing and annotation.</title>
        <authorList>
            <consortium name="The Broad Institute Genomics Platform"/>
            <consortium name="The Broad Institute Genome Sequencing Center for Infectious Disease"/>
            <person name="Wu L."/>
            <person name="Ma J."/>
        </authorList>
    </citation>
    <scope>NUCLEOTIDE SEQUENCE [LARGE SCALE GENOMIC DNA]</scope>
    <source>
        <strain evidence="2 3">JCM 9933</strain>
    </source>
</reference>
<accession>A0ABN1FFL0</accession>
<organism evidence="2 3">
    <name type="scientific">Craurococcus roseus</name>
    <dbReference type="NCBI Taxonomy" id="77585"/>
    <lineage>
        <taxon>Bacteria</taxon>
        <taxon>Pseudomonadati</taxon>
        <taxon>Pseudomonadota</taxon>
        <taxon>Alphaproteobacteria</taxon>
        <taxon>Acetobacterales</taxon>
        <taxon>Acetobacteraceae</taxon>
        <taxon>Craurococcus</taxon>
    </lineage>
</organism>
<evidence type="ECO:0000256" key="1">
    <source>
        <dbReference type="SAM" id="Phobius"/>
    </source>
</evidence>
<sequence length="85" mass="9559">MAGRHLRAMYGDMPRVAVALLIGLLGFLLYVGAVVALADRVLELHWTVQTAYFVLAGVAWAWPAQRLMYWAARKDPPPPRRTRKA</sequence>
<dbReference type="EMBL" id="BAAAFZ010000046">
    <property type="protein sequence ID" value="GAA0589561.1"/>
    <property type="molecule type" value="Genomic_DNA"/>
</dbReference>
<dbReference type="Proteomes" id="UP001501588">
    <property type="component" value="Unassembled WGS sequence"/>
</dbReference>
<name>A0ABN1FFL0_9PROT</name>
<proteinExistence type="predicted"/>
<evidence type="ECO:0000313" key="3">
    <source>
        <dbReference type="Proteomes" id="UP001501588"/>
    </source>
</evidence>
<feature type="transmembrane region" description="Helical" evidence="1">
    <location>
        <begin position="44"/>
        <end position="64"/>
    </location>
</feature>
<dbReference type="Pfam" id="PF11003">
    <property type="entry name" value="DUF2842"/>
    <property type="match status" value="1"/>
</dbReference>
<evidence type="ECO:0000313" key="2">
    <source>
        <dbReference type="EMBL" id="GAA0589561.1"/>
    </source>
</evidence>
<feature type="transmembrane region" description="Helical" evidence="1">
    <location>
        <begin position="16"/>
        <end position="38"/>
    </location>
</feature>
<keyword evidence="1" id="KW-0472">Membrane</keyword>
<evidence type="ECO:0008006" key="4">
    <source>
        <dbReference type="Google" id="ProtNLM"/>
    </source>
</evidence>
<gene>
    <name evidence="2" type="ORF">GCM10009416_30160</name>
</gene>
<keyword evidence="1" id="KW-1133">Transmembrane helix</keyword>